<reference evidence="2 4" key="2">
    <citation type="submission" date="2018-06" db="EMBL/GenBank/DDBJ databases">
        <authorList>
            <consortium name="Pathogen Informatics"/>
            <person name="Doyle S."/>
        </authorList>
    </citation>
    <scope>NUCLEOTIDE SEQUENCE [LARGE SCALE GENOMIC DNA]</scope>
    <source>
        <strain evidence="2 4">NCTC12438</strain>
    </source>
</reference>
<evidence type="ECO:0000313" key="3">
    <source>
        <dbReference type="Proteomes" id="UP000054854"/>
    </source>
</evidence>
<evidence type="ECO:0000313" key="2">
    <source>
        <dbReference type="EMBL" id="STX36626.1"/>
    </source>
</evidence>
<protein>
    <submittedName>
        <fullName evidence="2">Uncharacterized protein</fullName>
    </submittedName>
</protein>
<accession>A0A378IN74</accession>
<reference evidence="1 3" key="1">
    <citation type="submission" date="2015-11" db="EMBL/GenBank/DDBJ databases">
        <title>Genomic analysis of 38 Legionella species identifies large and diverse effector repertoires.</title>
        <authorList>
            <person name="Burstein D."/>
            <person name="Amaro F."/>
            <person name="Zusman T."/>
            <person name="Lifshitz Z."/>
            <person name="Cohen O."/>
            <person name="Gilbert J.A."/>
            <person name="Pupko T."/>
            <person name="Shuman H.A."/>
            <person name="Segal G."/>
        </authorList>
    </citation>
    <scope>NUCLEOTIDE SEQUENCE [LARGE SCALE GENOMIC DNA]</scope>
    <source>
        <strain evidence="1 3">CDC#72-OH-14</strain>
    </source>
</reference>
<dbReference type="EMBL" id="UGNX01000001">
    <property type="protein sequence ID" value="STX36626.1"/>
    <property type="molecule type" value="Genomic_DNA"/>
</dbReference>
<evidence type="ECO:0000313" key="4">
    <source>
        <dbReference type="Proteomes" id="UP000255316"/>
    </source>
</evidence>
<dbReference type="Proteomes" id="UP000255316">
    <property type="component" value="Unassembled WGS sequence"/>
</dbReference>
<dbReference type="Proteomes" id="UP000054854">
    <property type="component" value="Unassembled WGS sequence"/>
</dbReference>
<dbReference type="EMBL" id="LNXX01000005">
    <property type="protein sequence ID" value="KTC93372.1"/>
    <property type="molecule type" value="Genomic_DNA"/>
</dbReference>
<organism evidence="2 4">
    <name type="scientific">Legionella cincinnatiensis</name>
    <dbReference type="NCBI Taxonomy" id="28085"/>
    <lineage>
        <taxon>Bacteria</taxon>
        <taxon>Pseudomonadati</taxon>
        <taxon>Pseudomonadota</taxon>
        <taxon>Gammaproteobacteria</taxon>
        <taxon>Legionellales</taxon>
        <taxon>Legionellaceae</taxon>
        <taxon>Legionella</taxon>
    </lineage>
</organism>
<proteinExistence type="predicted"/>
<dbReference type="AlphaFoldDB" id="A0A378IN74"/>
<sequence>MLKEIKFRNIGRTKQHEVTLFKFYELLAKIDNDLNEQSFAERRLTFYMQHAQDYLERKGFKDTTGHFCITNGKVVKSDEVWLSLFAAIEERDRVTGGQTGEYLAALIDHKCRMLLNAWPPIHNECSAVLDTVMLIQEYFFRLFLLDEVHALYSAGRHRTHEVNEEKNKQNFMDEAQKICRDYRAKGENKKNCYKKASGDLITKYGNSAPSEHTIKSWFIAGKISF</sequence>
<keyword evidence="3" id="KW-1185">Reference proteome</keyword>
<dbReference type="STRING" id="28085.Lcin_0410"/>
<name>A0A378IN74_9GAMM</name>
<evidence type="ECO:0000313" key="1">
    <source>
        <dbReference type="EMBL" id="KTC93372.1"/>
    </source>
</evidence>
<gene>
    <name evidence="1" type="ORF">Lcin_0410</name>
    <name evidence="2" type="ORF">NCTC12438_03259</name>
</gene>
<dbReference type="RefSeq" id="WP_058463646.1">
    <property type="nucleotide sequence ID" value="NZ_CAAAHQ010000047.1"/>
</dbReference>